<dbReference type="InterPro" id="IPR058240">
    <property type="entry name" value="rSAM_sf"/>
</dbReference>
<dbReference type="Pfam" id="PF04055">
    <property type="entry name" value="Radical_SAM"/>
    <property type="match status" value="1"/>
</dbReference>
<gene>
    <name evidence="7" type="ORF">ENN98_02755</name>
</gene>
<dbReference type="SFLD" id="SFLDS00029">
    <property type="entry name" value="Radical_SAM"/>
    <property type="match status" value="1"/>
</dbReference>
<feature type="domain" description="Radical SAM core" evidence="6">
    <location>
        <begin position="16"/>
        <end position="232"/>
    </location>
</feature>
<dbReference type="GO" id="GO:0046872">
    <property type="term" value="F:metal ion binding"/>
    <property type="evidence" value="ECO:0007669"/>
    <property type="project" value="UniProtKB-KW"/>
</dbReference>
<name>A0A7C2XNC9_9BACT</name>
<keyword evidence="2" id="KW-0949">S-adenosyl-L-methionine</keyword>
<dbReference type="SUPFAM" id="SSF102114">
    <property type="entry name" value="Radical SAM enzymes"/>
    <property type="match status" value="1"/>
</dbReference>
<dbReference type="SFLD" id="SFLDG01067">
    <property type="entry name" value="SPASM/twitch_domain_containing"/>
    <property type="match status" value="1"/>
</dbReference>
<reference evidence="7" key="1">
    <citation type="journal article" date="2020" name="mSystems">
        <title>Genome- and Community-Level Interaction Insights into Carbon Utilization and Element Cycling Functions of Hydrothermarchaeota in Hydrothermal Sediment.</title>
        <authorList>
            <person name="Zhou Z."/>
            <person name="Liu Y."/>
            <person name="Xu W."/>
            <person name="Pan J."/>
            <person name="Luo Z.H."/>
            <person name="Li M."/>
        </authorList>
    </citation>
    <scope>NUCLEOTIDE SEQUENCE [LARGE SCALE GENOMIC DNA]</scope>
    <source>
        <strain evidence="7">SpSt-1224</strain>
    </source>
</reference>
<dbReference type="GO" id="GO:0051536">
    <property type="term" value="F:iron-sulfur cluster binding"/>
    <property type="evidence" value="ECO:0007669"/>
    <property type="project" value="UniProtKB-KW"/>
</dbReference>
<protein>
    <submittedName>
        <fullName evidence="7">Radical SAM protein</fullName>
    </submittedName>
</protein>
<organism evidence="7">
    <name type="scientific">Desulfurivibrio alkaliphilus</name>
    <dbReference type="NCBI Taxonomy" id="427923"/>
    <lineage>
        <taxon>Bacteria</taxon>
        <taxon>Pseudomonadati</taxon>
        <taxon>Thermodesulfobacteriota</taxon>
        <taxon>Desulfobulbia</taxon>
        <taxon>Desulfobulbales</taxon>
        <taxon>Desulfobulbaceae</taxon>
        <taxon>Desulfurivibrio</taxon>
    </lineage>
</organism>
<evidence type="ECO:0000256" key="4">
    <source>
        <dbReference type="ARBA" id="ARBA00023004"/>
    </source>
</evidence>
<evidence type="ECO:0000256" key="3">
    <source>
        <dbReference type="ARBA" id="ARBA00022723"/>
    </source>
</evidence>
<dbReference type="InterPro" id="IPR007197">
    <property type="entry name" value="rSAM"/>
</dbReference>
<dbReference type="GO" id="GO:0003824">
    <property type="term" value="F:catalytic activity"/>
    <property type="evidence" value="ECO:0007669"/>
    <property type="project" value="InterPro"/>
</dbReference>
<dbReference type="PROSITE" id="PS51918">
    <property type="entry name" value="RADICAL_SAM"/>
    <property type="match status" value="1"/>
</dbReference>
<comment type="caution">
    <text evidence="7">The sequence shown here is derived from an EMBL/GenBank/DDBJ whole genome shotgun (WGS) entry which is preliminary data.</text>
</comment>
<dbReference type="CDD" id="cd01335">
    <property type="entry name" value="Radical_SAM"/>
    <property type="match status" value="1"/>
</dbReference>
<dbReference type="PANTHER" id="PTHR11228:SF7">
    <property type="entry name" value="PQQA PEPTIDE CYCLASE"/>
    <property type="match status" value="1"/>
</dbReference>
<keyword evidence="5" id="KW-0411">Iron-sulfur</keyword>
<dbReference type="InterPro" id="IPR050377">
    <property type="entry name" value="Radical_SAM_PqqE_MftC-like"/>
</dbReference>
<evidence type="ECO:0000256" key="1">
    <source>
        <dbReference type="ARBA" id="ARBA00001966"/>
    </source>
</evidence>
<dbReference type="PANTHER" id="PTHR11228">
    <property type="entry name" value="RADICAL SAM DOMAIN PROTEIN"/>
    <property type="match status" value="1"/>
</dbReference>
<keyword evidence="3" id="KW-0479">Metal-binding</keyword>
<proteinExistence type="predicted"/>
<dbReference type="InterPro" id="IPR013785">
    <property type="entry name" value="Aldolase_TIM"/>
</dbReference>
<evidence type="ECO:0000256" key="2">
    <source>
        <dbReference type="ARBA" id="ARBA00022691"/>
    </source>
</evidence>
<dbReference type="EMBL" id="DSDS01000061">
    <property type="protein sequence ID" value="HET97616.1"/>
    <property type="molecule type" value="Genomic_DNA"/>
</dbReference>
<evidence type="ECO:0000256" key="5">
    <source>
        <dbReference type="ARBA" id="ARBA00023014"/>
    </source>
</evidence>
<comment type="cofactor">
    <cofactor evidence="1">
        <name>[4Fe-4S] cluster</name>
        <dbReference type="ChEBI" id="CHEBI:49883"/>
    </cofactor>
</comment>
<evidence type="ECO:0000259" key="6">
    <source>
        <dbReference type="PROSITE" id="PS51918"/>
    </source>
</evidence>
<accession>A0A7C2XNC9</accession>
<keyword evidence="4" id="KW-0408">Iron</keyword>
<dbReference type="AlphaFoldDB" id="A0A7C2XNC9"/>
<dbReference type="Gene3D" id="3.20.20.70">
    <property type="entry name" value="Aldolase class I"/>
    <property type="match status" value="1"/>
</dbReference>
<sequence length="341" mass="37701">MNRNLNSRRPRTLYFQPGERNIFLHLLTACNLSCRHCYINPAQHGSGTLARSTLEEWLTLFADPGKKSNVIFLGGEPTLHPDLVHGVRYAQQLGYQGITIDTNGFLHHDLLARLRPEEAVLSFSLDGPDPAINDPLRGAGVFATATANLKQAVAKGFDVSLIFTASRLNIEHLPRMPALLAELGCRRFFIQVIGLRGKSAADPASTADDPLQLTPDQWLEVVPKVAAEAAARGIQVIYPKVYLEPDEPFQCAGRLGGNFFIFPNGRVYLCPLCEDFPLNALRLENGELRENPGITERKLFNLDIPEGCVMNKLLQPGNIAYNPDGTPRHRISCCLLKQEIG</sequence>
<dbReference type="Proteomes" id="UP000885986">
    <property type="component" value="Unassembled WGS sequence"/>
</dbReference>
<evidence type="ECO:0000313" key="7">
    <source>
        <dbReference type="EMBL" id="HET97616.1"/>
    </source>
</evidence>